<dbReference type="STRING" id="3818.A0A444XUV3"/>
<organism evidence="3 4">
    <name type="scientific">Arachis hypogaea</name>
    <name type="common">Peanut</name>
    <dbReference type="NCBI Taxonomy" id="3818"/>
    <lineage>
        <taxon>Eukaryota</taxon>
        <taxon>Viridiplantae</taxon>
        <taxon>Streptophyta</taxon>
        <taxon>Embryophyta</taxon>
        <taxon>Tracheophyta</taxon>
        <taxon>Spermatophyta</taxon>
        <taxon>Magnoliopsida</taxon>
        <taxon>eudicotyledons</taxon>
        <taxon>Gunneridae</taxon>
        <taxon>Pentapetalae</taxon>
        <taxon>rosids</taxon>
        <taxon>fabids</taxon>
        <taxon>Fabales</taxon>
        <taxon>Fabaceae</taxon>
        <taxon>Papilionoideae</taxon>
        <taxon>50 kb inversion clade</taxon>
        <taxon>dalbergioids sensu lato</taxon>
        <taxon>Dalbergieae</taxon>
        <taxon>Pterocarpus clade</taxon>
        <taxon>Arachis</taxon>
    </lineage>
</organism>
<dbReference type="PANTHER" id="PTHR11099:SF0">
    <property type="entry name" value="VACUOLAR PROTEIN SORTING-ASSOCIATED PROTEIN 35"/>
    <property type="match status" value="1"/>
</dbReference>
<dbReference type="PANTHER" id="PTHR11099">
    <property type="entry name" value="VACUOLAR SORTING PROTEIN 35"/>
    <property type="match status" value="1"/>
</dbReference>
<dbReference type="GO" id="GO:0003700">
    <property type="term" value="F:DNA-binding transcription factor activity"/>
    <property type="evidence" value="ECO:0007669"/>
    <property type="project" value="InterPro"/>
</dbReference>
<dbReference type="GO" id="GO:0005829">
    <property type="term" value="C:cytosol"/>
    <property type="evidence" value="ECO:0007669"/>
    <property type="project" value="GOC"/>
</dbReference>
<dbReference type="PROSITE" id="PS51297">
    <property type="entry name" value="K_BOX"/>
    <property type="match status" value="1"/>
</dbReference>
<dbReference type="GO" id="GO:0005634">
    <property type="term" value="C:nucleus"/>
    <property type="evidence" value="ECO:0007669"/>
    <property type="project" value="InterPro"/>
</dbReference>
<dbReference type="Pfam" id="PF03635">
    <property type="entry name" value="Vps35"/>
    <property type="match status" value="1"/>
</dbReference>
<comment type="caution">
    <text evidence="3">The sequence shown here is derived from an EMBL/GenBank/DDBJ whole genome shotgun (WGS) entry which is preliminary data.</text>
</comment>
<evidence type="ECO:0000313" key="3">
    <source>
        <dbReference type="EMBL" id="RYQ93569.1"/>
    </source>
</evidence>
<keyword evidence="1" id="KW-0175">Coiled coil</keyword>
<dbReference type="GO" id="GO:0005770">
    <property type="term" value="C:late endosome"/>
    <property type="evidence" value="ECO:0007669"/>
    <property type="project" value="TreeGrafter"/>
</dbReference>
<accession>A0A444XUV3</accession>
<protein>
    <recommendedName>
        <fullName evidence="2">K-box domain-containing protein</fullName>
    </recommendedName>
</protein>
<sequence>MTTLISCRRSSSTSLIHLFATACCTSSPRQLRRCKQCHCCCLERVLQFGCAFSVTSNRVCTPKFHRNEQTLGADATSADPELRLAVGLSGLQGPVQEKEKREKERVGKNLHVLSQIEGVDLDMYKDIVLPRVLEQVVNCKDELAQFYLMDCIIQVFPDEYHLQTLDVLLGSCPLLQVYAAREKNRIYIPRDRYLSEEAEKKAMAEKIERMELEADSKDKQLMELYQLYNCQQLLTTQLSDKLEKTEKNLEETERSLVDLEERQKQANATIKEKELSSQQEYLKLKARYEALQRSQRNLMGEDLGLLSSKELESLERQLDSSLKLIRSTRTQFMLDQLSKLQRKTFSQLQEEKSSLLQEKIYLTKVIFIYKDMNNENVEMICSKFVEHL</sequence>
<feature type="coiled-coil region" evidence="1">
    <location>
        <begin position="193"/>
        <end position="276"/>
    </location>
</feature>
<dbReference type="GO" id="GO:0006886">
    <property type="term" value="P:intracellular protein transport"/>
    <property type="evidence" value="ECO:0007669"/>
    <property type="project" value="TreeGrafter"/>
</dbReference>
<gene>
    <name evidence="3" type="ORF">Ahy_B09g099838</name>
</gene>
<proteinExistence type="predicted"/>
<evidence type="ECO:0000259" key="2">
    <source>
        <dbReference type="PROSITE" id="PS51297"/>
    </source>
</evidence>
<name>A0A444XUV3_ARAHY</name>
<feature type="domain" description="K-box" evidence="2">
    <location>
        <begin position="274"/>
        <end position="375"/>
    </location>
</feature>
<reference evidence="3 4" key="1">
    <citation type="submission" date="2019-01" db="EMBL/GenBank/DDBJ databases">
        <title>Sequencing of cultivated peanut Arachis hypogaea provides insights into genome evolution and oil improvement.</title>
        <authorList>
            <person name="Chen X."/>
        </authorList>
    </citation>
    <scope>NUCLEOTIDE SEQUENCE [LARGE SCALE GENOMIC DNA]</scope>
    <source>
        <strain evidence="4">cv. Fuhuasheng</strain>
        <tissue evidence="3">Leaves</tissue>
    </source>
</reference>
<keyword evidence="4" id="KW-1185">Reference proteome</keyword>
<evidence type="ECO:0000256" key="1">
    <source>
        <dbReference type="SAM" id="Coils"/>
    </source>
</evidence>
<dbReference type="InterPro" id="IPR005378">
    <property type="entry name" value="Vps35"/>
</dbReference>
<evidence type="ECO:0000313" key="4">
    <source>
        <dbReference type="Proteomes" id="UP000289738"/>
    </source>
</evidence>
<dbReference type="Proteomes" id="UP000289738">
    <property type="component" value="Chromosome B09"/>
</dbReference>
<dbReference type="GO" id="GO:0030906">
    <property type="term" value="C:retromer, cargo-selective complex"/>
    <property type="evidence" value="ECO:0007669"/>
    <property type="project" value="InterPro"/>
</dbReference>
<dbReference type="AlphaFoldDB" id="A0A444XUV3"/>
<dbReference type="InterPro" id="IPR002487">
    <property type="entry name" value="TF_Kbox"/>
</dbReference>
<dbReference type="GO" id="GO:0042147">
    <property type="term" value="P:retrograde transport, endosome to Golgi"/>
    <property type="evidence" value="ECO:0007669"/>
    <property type="project" value="InterPro"/>
</dbReference>
<dbReference type="EMBL" id="SDMP01000019">
    <property type="protein sequence ID" value="RYQ93569.1"/>
    <property type="molecule type" value="Genomic_DNA"/>
</dbReference>